<dbReference type="InterPro" id="IPR043760">
    <property type="entry name" value="PycTM_dom"/>
</dbReference>
<protein>
    <recommendedName>
        <fullName evidence="9">Pycsar effector protein domain-containing protein</fullName>
    </recommendedName>
</protein>
<feature type="transmembrane region" description="Helical" evidence="8">
    <location>
        <begin position="60"/>
        <end position="85"/>
    </location>
</feature>
<sequence>MESEEKIKYLKDIYLQQHYFIDRHDSMSEKYINTLTYIATALTVLFSLNIDGIKDYKAVFAISFTLLIIFLSVAIVKVMSVFNPLSKHFIKKNRKINYRTEDINESFIYYRGIINRVKNGGDSKFIEDINIENLLKDFMGQIYILAKYCEEKRERLENAKKWVIGTVVMSIVNAFLVLYINII</sequence>
<name>D9SX23_CLOC7</name>
<feature type="transmembrane region" description="Helical" evidence="8">
    <location>
        <begin position="162"/>
        <end position="182"/>
    </location>
</feature>
<dbReference type="HOGENOM" id="CLU_1472762_0_0_9"/>
<keyword evidence="7 8" id="KW-0472">Membrane</keyword>
<keyword evidence="6" id="KW-0051">Antiviral defense</keyword>
<accession>D9SX23</accession>
<keyword evidence="5 8" id="KW-1133">Transmembrane helix</keyword>
<dbReference type="Proteomes" id="UP000002730">
    <property type="component" value="Chromosome"/>
</dbReference>
<organism evidence="10 11">
    <name type="scientific">Clostridium cellulovorans (strain ATCC 35296 / DSM 3052 / OCM 3 / 743B)</name>
    <dbReference type="NCBI Taxonomy" id="573061"/>
    <lineage>
        <taxon>Bacteria</taxon>
        <taxon>Bacillati</taxon>
        <taxon>Bacillota</taxon>
        <taxon>Clostridia</taxon>
        <taxon>Eubacteriales</taxon>
        <taxon>Clostridiaceae</taxon>
        <taxon>Clostridium</taxon>
    </lineage>
</organism>
<dbReference type="OrthoDB" id="9927474at2"/>
<keyword evidence="2" id="KW-1003">Cell membrane</keyword>
<feature type="domain" description="Pycsar effector protein" evidence="9">
    <location>
        <begin position="38"/>
        <end position="177"/>
    </location>
</feature>
<keyword evidence="4" id="KW-0547">Nucleotide-binding</keyword>
<feature type="transmembrane region" description="Helical" evidence="8">
    <location>
        <begin position="31"/>
        <end position="48"/>
    </location>
</feature>
<evidence type="ECO:0000256" key="7">
    <source>
        <dbReference type="ARBA" id="ARBA00023136"/>
    </source>
</evidence>
<dbReference type="AlphaFoldDB" id="D9SX23"/>
<evidence type="ECO:0000256" key="6">
    <source>
        <dbReference type="ARBA" id="ARBA00023118"/>
    </source>
</evidence>
<dbReference type="STRING" id="573061.Clocel_1638"/>
<gene>
    <name evidence="10" type="ordered locus">Clocel_1638</name>
</gene>
<evidence type="ECO:0000256" key="8">
    <source>
        <dbReference type="SAM" id="Phobius"/>
    </source>
</evidence>
<keyword evidence="3 8" id="KW-0812">Transmembrane</keyword>
<evidence type="ECO:0000256" key="5">
    <source>
        <dbReference type="ARBA" id="ARBA00022989"/>
    </source>
</evidence>
<dbReference type="Pfam" id="PF18967">
    <property type="entry name" value="PycTM"/>
    <property type="match status" value="1"/>
</dbReference>
<reference evidence="10 11" key="1">
    <citation type="submission" date="2010-08" db="EMBL/GenBank/DDBJ databases">
        <title>Complete sequence of Clostridium cellulovorans 743B.</title>
        <authorList>
            <consortium name="US DOE Joint Genome Institute"/>
            <person name="Lucas S."/>
            <person name="Copeland A."/>
            <person name="Lapidus A."/>
            <person name="Cheng J.-F."/>
            <person name="Bruce D."/>
            <person name="Goodwin L."/>
            <person name="Pitluck S."/>
            <person name="Chertkov O."/>
            <person name="Detter J.C."/>
            <person name="Han C."/>
            <person name="Tapia R."/>
            <person name="Land M."/>
            <person name="Hauser L."/>
            <person name="Chang Y.-J."/>
            <person name="Jeffries C."/>
            <person name="Kyrpides N."/>
            <person name="Ivanova N."/>
            <person name="Mikhailova N."/>
            <person name="Hemme C.L."/>
            <person name="Woyke T."/>
        </authorList>
    </citation>
    <scope>NUCLEOTIDE SEQUENCE [LARGE SCALE GENOMIC DNA]</scope>
    <source>
        <strain evidence="11">ATCC 35296 / DSM 3052 / OCM 3 / 743B</strain>
    </source>
</reference>
<evidence type="ECO:0000256" key="3">
    <source>
        <dbReference type="ARBA" id="ARBA00022692"/>
    </source>
</evidence>
<dbReference type="EMBL" id="CP002160">
    <property type="protein sequence ID" value="ADL51384.1"/>
    <property type="molecule type" value="Genomic_DNA"/>
</dbReference>
<evidence type="ECO:0000256" key="2">
    <source>
        <dbReference type="ARBA" id="ARBA00022475"/>
    </source>
</evidence>
<keyword evidence="11" id="KW-1185">Reference proteome</keyword>
<evidence type="ECO:0000256" key="4">
    <source>
        <dbReference type="ARBA" id="ARBA00022741"/>
    </source>
</evidence>
<evidence type="ECO:0000259" key="9">
    <source>
        <dbReference type="Pfam" id="PF18967"/>
    </source>
</evidence>
<evidence type="ECO:0000313" key="11">
    <source>
        <dbReference type="Proteomes" id="UP000002730"/>
    </source>
</evidence>
<comment type="subcellular location">
    <subcellularLocation>
        <location evidence="1">Cell membrane</location>
    </subcellularLocation>
</comment>
<dbReference type="RefSeq" id="WP_010077406.1">
    <property type="nucleotide sequence ID" value="NC_014393.1"/>
</dbReference>
<dbReference type="KEGG" id="ccb:Clocel_1638"/>
<evidence type="ECO:0000256" key="1">
    <source>
        <dbReference type="ARBA" id="ARBA00004236"/>
    </source>
</evidence>
<evidence type="ECO:0000313" key="10">
    <source>
        <dbReference type="EMBL" id="ADL51384.1"/>
    </source>
</evidence>
<proteinExistence type="predicted"/>